<accession>A0ABQ5H7K5</accession>
<evidence type="ECO:0000313" key="2">
    <source>
        <dbReference type="EMBL" id="GJT83698.1"/>
    </source>
</evidence>
<feature type="domain" description="Reverse transcriptase Ty1/copia-type" evidence="1">
    <location>
        <begin position="187"/>
        <end position="266"/>
    </location>
</feature>
<protein>
    <submittedName>
        <fullName evidence="2">Retrovirus-related pol polyprotein from transposon TNT 1-94</fullName>
    </submittedName>
</protein>
<name>A0ABQ5H7K5_9ASTR</name>
<gene>
    <name evidence="2" type="ORF">Tco_1058040</name>
</gene>
<dbReference type="PANTHER" id="PTHR11439">
    <property type="entry name" value="GAG-POL-RELATED RETROTRANSPOSON"/>
    <property type="match status" value="1"/>
</dbReference>
<proteinExistence type="predicted"/>
<keyword evidence="3" id="KW-1185">Reference proteome</keyword>
<dbReference type="Pfam" id="PF07727">
    <property type="entry name" value="RVT_2"/>
    <property type="match status" value="1"/>
</dbReference>
<evidence type="ECO:0000259" key="1">
    <source>
        <dbReference type="Pfam" id="PF07727"/>
    </source>
</evidence>
<organism evidence="2 3">
    <name type="scientific">Tanacetum coccineum</name>
    <dbReference type="NCBI Taxonomy" id="301880"/>
    <lineage>
        <taxon>Eukaryota</taxon>
        <taxon>Viridiplantae</taxon>
        <taxon>Streptophyta</taxon>
        <taxon>Embryophyta</taxon>
        <taxon>Tracheophyta</taxon>
        <taxon>Spermatophyta</taxon>
        <taxon>Magnoliopsida</taxon>
        <taxon>eudicotyledons</taxon>
        <taxon>Gunneridae</taxon>
        <taxon>Pentapetalae</taxon>
        <taxon>asterids</taxon>
        <taxon>campanulids</taxon>
        <taxon>Asterales</taxon>
        <taxon>Asteraceae</taxon>
        <taxon>Asteroideae</taxon>
        <taxon>Anthemideae</taxon>
        <taxon>Anthemidinae</taxon>
        <taxon>Tanacetum</taxon>
    </lineage>
</organism>
<dbReference type="Proteomes" id="UP001151760">
    <property type="component" value="Unassembled WGS sequence"/>
</dbReference>
<evidence type="ECO:0000313" key="3">
    <source>
        <dbReference type="Proteomes" id="UP001151760"/>
    </source>
</evidence>
<dbReference type="PANTHER" id="PTHR11439:SF463">
    <property type="entry name" value="REVERSE TRANSCRIPTASE TY1_COPIA-TYPE DOMAIN-CONTAINING PROTEIN"/>
    <property type="match status" value="1"/>
</dbReference>
<reference evidence="2" key="1">
    <citation type="journal article" date="2022" name="Int. J. Mol. Sci.">
        <title>Draft Genome of Tanacetum Coccineum: Genomic Comparison of Closely Related Tanacetum-Family Plants.</title>
        <authorList>
            <person name="Yamashiro T."/>
            <person name="Shiraishi A."/>
            <person name="Nakayama K."/>
            <person name="Satake H."/>
        </authorList>
    </citation>
    <scope>NUCLEOTIDE SEQUENCE</scope>
</reference>
<dbReference type="EMBL" id="BQNB010019285">
    <property type="protein sequence ID" value="GJT83698.1"/>
    <property type="molecule type" value="Genomic_DNA"/>
</dbReference>
<comment type="caution">
    <text evidence="2">The sequence shown here is derived from an EMBL/GenBank/DDBJ whole genome shotgun (WGS) entry which is preliminary data.</text>
</comment>
<reference evidence="2" key="2">
    <citation type="submission" date="2022-01" db="EMBL/GenBank/DDBJ databases">
        <authorList>
            <person name="Yamashiro T."/>
            <person name="Shiraishi A."/>
            <person name="Satake H."/>
            <person name="Nakayama K."/>
        </authorList>
    </citation>
    <scope>NUCLEOTIDE SEQUENCE</scope>
</reference>
<dbReference type="InterPro" id="IPR013103">
    <property type="entry name" value="RVT_2"/>
</dbReference>
<sequence length="360" mass="40718">MAPVYISLGPEPILLMPVQISSRLIPNPVPATSYVPSTDKDLEILFQPMFDEYFEPPSVERLVPPAPAVQVLVVLAGVVVGPTFKVNPFAQSDNDPFVNVFDLEPSSEESSSGDVFKPKNFKTVVSEACWFEAMQEEIYEFDRLQVWELVPKPDCVMIISLKWIYKVKLDEYGDVLKNKARLQGHGITTYQDDIIFTSTDPKDCDIFSKEMSSKFQMSMMEQMSFFLALQVSQSPGGIFINQSKYALEILIKYRMDMSDPVDTPMVDRLKMDEDPLGILVDQTRFRGMVGSLMYLTASRPDLVFVVCMCARYQAKSTKKHLVAIKRVFRYLRGTINWGLCYPKDTAMALMANADIDHAGC</sequence>